<feature type="compositionally biased region" description="Low complexity" evidence="5">
    <location>
        <begin position="457"/>
        <end position="466"/>
    </location>
</feature>
<evidence type="ECO:0000256" key="4">
    <source>
        <dbReference type="SAM" id="Coils"/>
    </source>
</evidence>
<evidence type="ECO:0000256" key="1">
    <source>
        <dbReference type="ARBA" id="ARBA00008947"/>
    </source>
</evidence>
<dbReference type="Pfam" id="PF02002">
    <property type="entry name" value="TFIIE_alpha"/>
    <property type="match status" value="1"/>
</dbReference>
<proteinExistence type="inferred from homology"/>
<dbReference type="Gene3D" id="3.30.40.10">
    <property type="entry name" value="Zinc/RING finger domain, C3HC4 (zinc finger)"/>
    <property type="match status" value="1"/>
</dbReference>
<dbReference type="Proteomes" id="UP001324427">
    <property type="component" value="Unassembled WGS sequence"/>
</dbReference>
<sequence length="479" mass="51814">MANLATDLLRTTARAFYPVDHVLVIDALIIHSTLPDKDLAHVLGMQPKALRKLCGRLKEDGLLSVQTRSERRADGTGGYFASSQPGQQGKERLTNTDWYYLNFHRAIDSVKFRMYKLSRHIESLGAPTTERKDLSCPQCKSQWTELEVMDKIDFATGAFLCARCGHALDPVEEDERVNENESMKRLNSQLEKLIRLMQQIDSTTVPENDFPSALAKQKPIERADANPGQKTEIVDLPGRNLQSSKGLALKPEKIAVQLQNDEDVKRANAEAEAQARREKEARQNALPDWIAKSTVSGDITAVGAKEERLRQEREAHGGAAGAKLEADEDEKKPATGGDEDVMAAYWDEMAKAQAQQAADRAAEDEEEDDDEDEDEFEDVQVGGGGGGTPALLLNGAKTNGAVTAVSTGANTPAALESSNATDDERDAKRMRTGPAAAAAAAPSSFPTLANGAGGAPDAGAQDTPAASDEDEDELEFENV</sequence>
<dbReference type="EMBL" id="JAVFHQ010000014">
    <property type="protein sequence ID" value="KAK4546492.1"/>
    <property type="molecule type" value="Genomic_DNA"/>
</dbReference>
<dbReference type="InterPro" id="IPR017919">
    <property type="entry name" value="TFIIE/TFIIEa_HTH"/>
</dbReference>
<name>A0AAV9JMA6_9PEZI</name>
<feature type="compositionally biased region" description="Basic and acidic residues" evidence="5">
    <location>
        <begin position="265"/>
        <end position="282"/>
    </location>
</feature>
<dbReference type="InterPro" id="IPR002853">
    <property type="entry name" value="TFIIE_asu"/>
</dbReference>
<feature type="region of interest" description="Disordered" evidence="5">
    <location>
        <begin position="265"/>
        <end position="289"/>
    </location>
</feature>
<dbReference type="InterPro" id="IPR013083">
    <property type="entry name" value="Znf_RING/FYVE/PHD"/>
</dbReference>
<feature type="compositionally biased region" description="Acidic residues" evidence="5">
    <location>
        <begin position="467"/>
        <end position="479"/>
    </location>
</feature>
<dbReference type="GO" id="GO:0006367">
    <property type="term" value="P:transcription initiation at RNA polymerase II promoter"/>
    <property type="evidence" value="ECO:0007669"/>
    <property type="project" value="InterPro"/>
</dbReference>
<feature type="coiled-coil region" evidence="4">
    <location>
        <begin position="176"/>
        <end position="203"/>
    </location>
</feature>
<gene>
    <name evidence="7" type="ORF">LTR36_001709</name>
</gene>
<feature type="region of interest" description="Disordered" evidence="5">
    <location>
        <begin position="310"/>
        <end position="394"/>
    </location>
</feature>
<feature type="region of interest" description="Disordered" evidence="5">
    <location>
        <begin position="65"/>
        <end position="89"/>
    </location>
</feature>
<feature type="compositionally biased region" description="Acidic residues" evidence="5">
    <location>
        <begin position="362"/>
        <end position="378"/>
    </location>
</feature>
<keyword evidence="2" id="KW-0805">Transcription regulation</keyword>
<accession>A0AAV9JMA6</accession>
<organism evidence="7 8">
    <name type="scientific">Oleoguttula mirabilis</name>
    <dbReference type="NCBI Taxonomy" id="1507867"/>
    <lineage>
        <taxon>Eukaryota</taxon>
        <taxon>Fungi</taxon>
        <taxon>Dikarya</taxon>
        <taxon>Ascomycota</taxon>
        <taxon>Pezizomycotina</taxon>
        <taxon>Dothideomycetes</taxon>
        <taxon>Dothideomycetidae</taxon>
        <taxon>Mycosphaerellales</taxon>
        <taxon>Teratosphaeriaceae</taxon>
        <taxon>Oleoguttula</taxon>
    </lineage>
</organism>
<protein>
    <recommendedName>
        <fullName evidence="6">HTH TFE/IIEalpha-type domain-containing protein</fullName>
    </recommendedName>
</protein>
<dbReference type="SUPFAM" id="SSF57783">
    <property type="entry name" value="Zinc beta-ribbon"/>
    <property type="match status" value="1"/>
</dbReference>
<dbReference type="PANTHER" id="PTHR13097">
    <property type="entry name" value="TRANSCRIPTION INITIATION FACTOR IIE, ALPHA SUBUNIT"/>
    <property type="match status" value="1"/>
</dbReference>
<evidence type="ECO:0000256" key="2">
    <source>
        <dbReference type="ARBA" id="ARBA00023015"/>
    </source>
</evidence>
<feature type="compositionally biased region" description="Polar residues" evidence="5">
    <location>
        <begin position="407"/>
        <end position="420"/>
    </location>
</feature>
<dbReference type="PROSITE" id="PS51344">
    <property type="entry name" value="HTH_TFE_IIE"/>
    <property type="match status" value="1"/>
</dbReference>
<evidence type="ECO:0000313" key="8">
    <source>
        <dbReference type="Proteomes" id="UP001324427"/>
    </source>
</evidence>
<evidence type="ECO:0000259" key="6">
    <source>
        <dbReference type="PROSITE" id="PS51344"/>
    </source>
</evidence>
<evidence type="ECO:0000256" key="3">
    <source>
        <dbReference type="ARBA" id="ARBA00023163"/>
    </source>
</evidence>
<keyword evidence="8" id="KW-1185">Reference proteome</keyword>
<dbReference type="PANTHER" id="PTHR13097:SF7">
    <property type="entry name" value="GENERAL TRANSCRIPTION FACTOR IIE SUBUNIT 1"/>
    <property type="match status" value="1"/>
</dbReference>
<reference evidence="7 8" key="1">
    <citation type="submission" date="2021-11" db="EMBL/GenBank/DDBJ databases">
        <title>Black yeast isolated from Biological Soil Crust.</title>
        <authorList>
            <person name="Kurbessoian T."/>
        </authorList>
    </citation>
    <scope>NUCLEOTIDE SEQUENCE [LARGE SCALE GENOMIC DNA]</scope>
    <source>
        <strain evidence="7 8">CCFEE 5522</strain>
    </source>
</reference>
<evidence type="ECO:0000313" key="7">
    <source>
        <dbReference type="EMBL" id="KAK4546492.1"/>
    </source>
</evidence>
<feature type="domain" description="HTH TFE/IIEalpha-type" evidence="6">
    <location>
        <begin position="5"/>
        <end position="111"/>
    </location>
</feature>
<dbReference type="GO" id="GO:0005673">
    <property type="term" value="C:transcription factor TFIIE complex"/>
    <property type="evidence" value="ECO:0007669"/>
    <property type="project" value="TreeGrafter"/>
</dbReference>
<feature type="region of interest" description="Disordered" evidence="5">
    <location>
        <begin position="217"/>
        <end position="239"/>
    </location>
</feature>
<feature type="region of interest" description="Disordered" evidence="5">
    <location>
        <begin position="407"/>
        <end position="479"/>
    </location>
</feature>
<comment type="similarity">
    <text evidence="1">Belongs to the TFIIE alpha subunit family.</text>
</comment>
<dbReference type="InterPro" id="IPR039997">
    <property type="entry name" value="TFE"/>
</dbReference>
<evidence type="ECO:0000256" key="5">
    <source>
        <dbReference type="SAM" id="MobiDB-lite"/>
    </source>
</evidence>
<comment type="caution">
    <text evidence="7">The sequence shown here is derived from an EMBL/GenBank/DDBJ whole genome shotgun (WGS) entry which is preliminary data.</text>
</comment>
<dbReference type="AlphaFoldDB" id="A0AAV9JMA6"/>
<dbReference type="InterPro" id="IPR024550">
    <property type="entry name" value="TFIIEa/SarR/Rpc3_HTH_dom"/>
</dbReference>
<keyword evidence="4" id="KW-0175">Coiled coil</keyword>
<keyword evidence="3" id="KW-0804">Transcription</keyword>
<dbReference type="SMART" id="SM00531">
    <property type="entry name" value="TFIIE"/>
    <property type="match status" value="1"/>
</dbReference>